<dbReference type="Pfam" id="PF00795">
    <property type="entry name" value="CN_hydrolase"/>
    <property type="match status" value="1"/>
</dbReference>
<gene>
    <name evidence="3" type="ORF">Glove_42g24</name>
</gene>
<dbReference type="EMBL" id="PQFF01000040">
    <property type="protein sequence ID" value="RHZ86926.1"/>
    <property type="molecule type" value="Genomic_DNA"/>
</dbReference>
<dbReference type="PANTHER" id="PTHR23088:SF27">
    <property type="entry name" value="DEAMINATED GLUTATHIONE AMIDASE"/>
    <property type="match status" value="1"/>
</dbReference>
<dbReference type="InterPro" id="IPR036526">
    <property type="entry name" value="C-N_Hydrolase_sf"/>
</dbReference>
<organism evidence="3 4">
    <name type="scientific">Diversispora epigaea</name>
    <dbReference type="NCBI Taxonomy" id="1348612"/>
    <lineage>
        <taxon>Eukaryota</taxon>
        <taxon>Fungi</taxon>
        <taxon>Fungi incertae sedis</taxon>
        <taxon>Mucoromycota</taxon>
        <taxon>Glomeromycotina</taxon>
        <taxon>Glomeromycetes</taxon>
        <taxon>Diversisporales</taxon>
        <taxon>Diversisporaceae</taxon>
        <taxon>Diversispora</taxon>
    </lineage>
</organism>
<sequence length="272" mass="30734">MSYAAVTQFCGTNAIAKNLKICSELIYNVAQRGVKMVFFPEASDFIGINNEETLKLTKENNFFVDELRKQAINNNVWISIGVHETSPTPKHIYNTHLIISSDGEIVSRYHKLHLFDINIKDSPVLLESSNTLRGDKIIDPVESPIGKIGMMICYDLRFPELSLTLRKRGAEVLTYPSAFTIKTGMAHWDVLLRARAIETQSYVIASAQIGQHNEKRASFGSAMIIDPWGTVLARCPETTKPTFALAEINLNILKQLRINMPVIEHRRKDLFE</sequence>
<keyword evidence="1" id="KW-0378">Hydrolase</keyword>
<dbReference type="InterPro" id="IPR045254">
    <property type="entry name" value="Nit1/2_C-N_Hydrolase"/>
</dbReference>
<dbReference type="InterPro" id="IPR001110">
    <property type="entry name" value="UPF0012_CS"/>
</dbReference>
<evidence type="ECO:0000313" key="4">
    <source>
        <dbReference type="Proteomes" id="UP000266861"/>
    </source>
</evidence>
<feature type="domain" description="CN hydrolase" evidence="2">
    <location>
        <begin position="1"/>
        <end position="250"/>
    </location>
</feature>
<keyword evidence="4" id="KW-1185">Reference proteome</keyword>
<reference evidence="3 4" key="1">
    <citation type="submission" date="2018-08" db="EMBL/GenBank/DDBJ databases">
        <title>Genome and evolution of the arbuscular mycorrhizal fungus Diversispora epigaea (formerly Glomus versiforme) and its bacterial endosymbionts.</title>
        <authorList>
            <person name="Sun X."/>
            <person name="Fei Z."/>
            <person name="Harrison M."/>
        </authorList>
    </citation>
    <scope>NUCLEOTIDE SEQUENCE [LARGE SCALE GENOMIC DNA]</scope>
    <source>
        <strain evidence="3 4">IT104</strain>
    </source>
</reference>
<accession>A0A397JLR5</accession>
<dbReference type="Proteomes" id="UP000266861">
    <property type="component" value="Unassembled WGS sequence"/>
</dbReference>
<name>A0A397JLR5_9GLOM</name>
<dbReference type="STRING" id="1348612.A0A397JLR5"/>
<proteinExistence type="predicted"/>
<comment type="caution">
    <text evidence="3">The sequence shown here is derived from an EMBL/GenBank/DDBJ whole genome shotgun (WGS) entry which is preliminary data.</text>
</comment>
<dbReference type="AlphaFoldDB" id="A0A397JLR5"/>
<evidence type="ECO:0000313" key="3">
    <source>
        <dbReference type="EMBL" id="RHZ86926.1"/>
    </source>
</evidence>
<dbReference type="CDD" id="cd07572">
    <property type="entry name" value="nit"/>
    <property type="match status" value="1"/>
</dbReference>
<dbReference type="PROSITE" id="PS50263">
    <property type="entry name" value="CN_HYDROLASE"/>
    <property type="match status" value="1"/>
</dbReference>
<dbReference type="OrthoDB" id="10250282at2759"/>
<dbReference type="PANTHER" id="PTHR23088">
    <property type="entry name" value="NITRILASE-RELATED"/>
    <property type="match status" value="1"/>
</dbReference>
<dbReference type="InterPro" id="IPR003010">
    <property type="entry name" value="C-N_Hydrolase"/>
</dbReference>
<dbReference type="GO" id="GO:0016811">
    <property type="term" value="F:hydrolase activity, acting on carbon-nitrogen (but not peptide) bonds, in linear amides"/>
    <property type="evidence" value="ECO:0007669"/>
    <property type="project" value="InterPro"/>
</dbReference>
<evidence type="ECO:0000256" key="1">
    <source>
        <dbReference type="ARBA" id="ARBA00022801"/>
    </source>
</evidence>
<dbReference type="PROSITE" id="PS01227">
    <property type="entry name" value="UPF0012"/>
    <property type="match status" value="1"/>
</dbReference>
<evidence type="ECO:0000259" key="2">
    <source>
        <dbReference type="PROSITE" id="PS50263"/>
    </source>
</evidence>
<dbReference type="Gene3D" id="3.60.110.10">
    <property type="entry name" value="Carbon-nitrogen hydrolase"/>
    <property type="match status" value="1"/>
</dbReference>
<dbReference type="SUPFAM" id="SSF56317">
    <property type="entry name" value="Carbon-nitrogen hydrolase"/>
    <property type="match status" value="1"/>
</dbReference>
<protein>
    <recommendedName>
        <fullName evidence="2">CN hydrolase domain-containing protein</fullName>
    </recommendedName>
</protein>